<accession>A0A017RWB1</accession>
<keyword evidence="1" id="KW-0472">Membrane</keyword>
<dbReference type="RefSeq" id="WP_051514928.1">
    <property type="nucleotide sequence ID" value="NZ_AZQP01000010.1"/>
</dbReference>
<evidence type="ECO:0000313" key="3">
    <source>
        <dbReference type="Proteomes" id="UP000019681"/>
    </source>
</evidence>
<gene>
    <name evidence="2" type="ORF">Q428_04715</name>
</gene>
<dbReference type="InterPro" id="IPR025699">
    <property type="entry name" value="ABC2_memb-like"/>
</dbReference>
<dbReference type="Pfam" id="PF13346">
    <property type="entry name" value="ABC2_membrane_5"/>
    <property type="match status" value="1"/>
</dbReference>
<dbReference type="PANTHER" id="PTHR41309:SF2">
    <property type="entry name" value="MEMBRANE PROTEIN"/>
    <property type="match status" value="1"/>
</dbReference>
<dbReference type="AlphaFoldDB" id="A0A017RWB1"/>
<feature type="transmembrane region" description="Helical" evidence="1">
    <location>
        <begin position="79"/>
        <end position="104"/>
    </location>
</feature>
<protein>
    <submittedName>
        <fullName evidence="2">Membrane protein</fullName>
    </submittedName>
</protein>
<sequence>MLNLVMKDILIQKKNLISILIVALIFVPSFGNSMGIQQAAIMGCIICTFQFISHSCGYDDKNKSELVLNSLPIRRHQIVTAKYLSSLIFSVATFFLSIGLLYIFKNMGFINDDFYFQKEYIITVFISISIMISIFFPVYFKLGYLKSRLIIFIVFFGIGTIPTAIIALLKRIYTQQQFEEIAIKLISFLNRTPDFILASVSLLVIALFIYISLCISISFYKKRDF</sequence>
<evidence type="ECO:0000313" key="2">
    <source>
        <dbReference type="EMBL" id="EYE88962.1"/>
    </source>
</evidence>
<dbReference type="PANTHER" id="PTHR41309">
    <property type="entry name" value="MEMBRANE PROTEIN-RELATED"/>
    <property type="match status" value="1"/>
</dbReference>
<dbReference type="EMBL" id="AZQP01000010">
    <property type="protein sequence ID" value="EYE88962.1"/>
    <property type="molecule type" value="Genomic_DNA"/>
</dbReference>
<keyword evidence="1" id="KW-1133">Transmembrane helix</keyword>
<feature type="transmembrane region" description="Helical" evidence="1">
    <location>
        <begin position="149"/>
        <end position="169"/>
    </location>
</feature>
<dbReference type="Proteomes" id="UP000019681">
    <property type="component" value="Unassembled WGS sequence"/>
</dbReference>
<dbReference type="STRING" id="1403537.Q428_04715"/>
<reference evidence="2 3" key="1">
    <citation type="journal article" date="2014" name="Genome Announc.">
        <title>Draft Genome Sequence of Fervidicella metallireducens Strain AeBT, an Iron-Reducing Thermoanaerobe from the Great Artesian Basin.</title>
        <authorList>
            <person name="Patel B.K."/>
        </authorList>
    </citation>
    <scope>NUCLEOTIDE SEQUENCE [LARGE SCALE GENOMIC DNA]</scope>
    <source>
        <strain evidence="2 3">AeB</strain>
    </source>
</reference>
<proteinExistence type="predicted"/>
<feature type="transmembrane region" description="Helical" evidence="1">
    <location>
        <begin position="16"/>
        <end position="33"/>
    </location>
</feature>
<feature type="transmembrane region" description="Helical" evidence="1">
    <location>
        <begin position="120"/>
        <end position="140"/>
    </location>
</feature>
<evidence type="ECO:0000256" key="1">
    <source>
        <dbReference type="SAM" id="Phobius"/>
    </source>
</evidence>
<keyword evidence="1" id="KW-0812">Transmembrane</keyword>
<keyword evidence="3" id="KW-1185">Reference proteome</keyword>
<feature type="transmembrane region" description="Helical" evidence="1">
    <location>
        <begin position="195"/>
        <end position="220"/>
    </location>
</feature>
<organism evidence="2 3">
    <name type="scientific">Fervidicella metallireducens AeB</name>
    <dbReference type="NCBI Taxonomy" id="1403537"/>
    <lineage>
        <taxon>Bacteria</taxon>
        <taxon>Bacillati</taxon>
        <taxon>Bacillota</taxon>
        <taxon>Clostridia</taxon>
        <taxon>Eubacteriales</taxon>
        <taxon>Clostridiaceae</taxon>
        <taxon>Fervidicella</taxon>
    </lineage>
</organism>
<comment type="caution">
    <text evidence="2">The sequence shown here is derived from an EMBL/GenBank/DDBJ whole genome shotgun (WGS) entry which is preliminary data.</text>
</comment>
<name>A0A017RWB1_9CLOT</name>
<dbReference type="OrthoDB" id="2917865at2"/>